<dbReference type="InterPro" id="IPR008271">
    <property type="entry name" value="Ser/Thr_kinase_AS"/>
</dbReference>
<dbReference type="OrthoDB" id="4062651at2759"/>
<dbReference type="HOGENOM" id="CLU_1126894_0_0_1"/>
<dbReference type="Proteomes" id="UP000000305">
    <property type="component" value="Unassembled WGS sequence"/>
</dbReference>
<dbReference type="GO" id="GO:0005524">
    <property type="term" value="F:ATP binding"/>
    <property type="evidence" value="ECO:0007669"/>
    <property type="project" value="UniProtKB-KW"/>
</dbReference>
<dbReference type="KEGG" id="dpx:DAPPUDRAFT_207748"/>
<name>E9G0S5_DAPPU</name>
<dbReference type="InterPro" id="IPR000719">
    <property type="entry name" value="Prot_kinase_dom"/>
</dbReference>
<dbReference type="STRING" id="6669.E9G0S5"/>
<evidence type="ECO:0000256" key="2">
    <source>
        <dbReference type="ARBA" id="ARBA00022840"/>
    </source>
</evidence>
<protein>
    <recommendedName>
        <fullName evidence="3">Protein kinase domain-containing protein</fullName>
    </recommendedName>
</protein>
<feature type="non-terminal residue" evidence="4">
    <location>
        <position position="247"/>
    </location>
</feature>
<keyword evidence="2" id="KW-0067">ATP-binding</keyword>
<dbReference type="PROSITE" id="PS00108">
    <property type="entry name" value="PROTEIN_KINASE_ST"/>
    <property type="match status" value="1"/>
</dbReference>
<organism evidence="4 5">
    <name type="scientific">Daphnia pulex</name>
    <name type="common">Water flea</name>
    <dbReference type="NCBI Taxonomy" id="6669"/>
    <lineage>
        <taxon>Eukaryota</taxon>
        <taxon>Metazoa</taxon>
        <taxon>Ecdysozoa</taxon>
        <taxon>Arthropoda</taxon>
        <taxon>Crustacea</taxon>
        <taxon>Branchiopoda</taxon>
        <taxon>Diplostraca</taxon>
        <taxon>Cladocera</taxon>
        <taxon>Anomopoda</taxon>
        <taxon>Daphniidae</taxon>
        <taxon>Daphnia</taxon>
    </lineage>
</organism>
<evidence type="ECO:0000313" key="5">
    <source>
        <dbReference type="Proteomes" id="UP000000305"/>
    </source>
</evidence>
<dbReference type="InParanoid" id="E9G0S5"/>
<sequence>MGPPGPLRSDGCPDMRYSCNRSWASSSGSSVPLSTGGFYSSTGRSSIGGSSACPAYSSSSSAPRQSSLQLRAVAENAPARLRADGLPDMRYAANKSYVAERNMEIPLFDCLFGVQANNSKFKLDVNQMMLIARHLIEALHLLHSTQQEPGGSVMVHRDVKSANVLLQRDDEGRVVRAVLADFGLARFHSDLNESGSGVGLAASSMTAVVGTHGYVDPLYAESSQVSPSQDVYAYGVVLYEMLWKEKP</sequence>
<accession>E9G0S5</accession>
<proteinExistence type="predicted"/>
<dbReference type="PANTHER" id="PTHR27001">
    <property type="entry name" value="OS01G0253100 PROTEIN"/>
    <property type="match status" value="1"/>
</dbReference>
<evidence type="ECO:0000256" key="1">
    <source>
        <dbReference type="ARBA" id="ARBA00022741"/>
    </source>
</evidence>
<dbReference type="InterPro" id="IPR011009">
    <property type="entry name" value="Kinase-like_dom_sf"/>
</dbReference>
<dbReference type="AlphaFoldDB" id="E9G0S5"/>
<feature type="domain" description="Protein kinase" evidence="3">
    <location>
        <begin position="1"/>
        <end position="247"/>
    </location>
</feature>
<reference evidence="4 5" key="1">
    <citation type="journal article" date="2011" name="Science">
        <title>The ecoresponsive genome of Daphnia pulex.</title>
        <authorList>
            <person name="Colbourne J.K."/>
            <person name="Pfrender M.E."/>
            <person name="Gilbert D."/>
            <person name="Thomas W.K."/>
            <person name="Tucker A."/>
            <person name="Oakley T.H."/>
            <person name="Tokishita S."/>
            <person name="Aerts A."/>
            <person name="Arnold G.J."/>
            <person name="Basu M.K."/>
            <person name="Bauer D.J."/>
            <person name="Caceres C.E."/>
            <person name="Carmel L."/>
            <person name="Casola C."/>
            <person name="Choi J.H."/>
            <person name="Detter J.C."/>
            <person name="Dong Q."/>
            <person name="Dusheyko S."/>
            <person name="Eads B.D."/>
            <person name="Frohlich T."/>
            <person name="Geiler-Samerotte K.A."/>
            <person name="Gerlach D."/>
            <person name="Hatcher P."/>
            <person name="Jogdeo S."/>
            <person name="Krijgsveld J."/>
            <person name="Kriventseva E.V."/>
            <person name="Kultz D."/>
            <person name="Laforsch C."/>
            <person name="Lindquist E."/>
            <person name="Lopez J."/>
            <person name="Manak J.R."/>
            <person name="Muller J."/>
            <person name="Pangilinan J."/>
            <person name="Patwardhan R.P."/>
            <person name="Pitluck S."/>
            <person name="Pritham E.J."/>
            <person name="Rechtsteiner A."/>
            <person name="Rho M."/>
            <person name="Rogozin I.B."/>
            <person name="Sakarya O."/>
            <person name="Salamov A."/>
            <person name="Schaack S."/>
            <person name="Shapiro H."/>
            <person name="Shiga Y."/>
            <person name="Skalitzky C."/>
            <person name="Smith Z."/>
            <person name="Souvorov A."/>
            <person name="Sung W."/>
            <person name="Tang Z."/>
            <person name="Tsuchiya D."/>
            <person name="Tu H."/>
            <person name="Vos H."/>
            <person name="Wang M."/>
            <person name="Wolf Y.I."/>
            <person name="Yamagata H."/>
            <person name="Yamada T."/>
            <person name="Ye Y."/>
            <person name="Shaw J.R."/>
            <person name="Andrews J."/>
            <person name="Crease T.J."/>
            <person name="Tang H."/>
            <person name="Lucas S.M."/>
            <person name="Robertson H.M."/>
            <person name="Bork P."/>
            <person name="Koonin E.V."/>
            <person name="Zdobnov E.M."/>
            <person name="Grigoriev I.V."/>
            <person name="Lynch M."/>
            <person name="Boore J.L."/>
        </authorList>
    </citation>
    <scope>NUCLEOTIDE SEQUENCE [LARGE SCALE GENOMIC DNA]</scope>
</reference>
<dbReference type="GO" id="GO:0004672">
    <property type="term" value="F:protein kinase activity"/>
    <property type="evidence" value="ECO:0007669"/>
    <property type="project" value="InterPro"/>
</dbReference>
<evidence type="ECO:0000313" key="4">
    <source>
        <dbReference type="EMBL" id="EFX86957.1"/>
    </source>
</evidence>
<keyword evidence="1" id="KW-0547">Nucleotide-binding</keyword>
<keyword evidence="5" id="KW-1185">Reference proteome</keyword>
<dbReference type="Pfam" id="PF00069">
    <property type="entry name" value="Pkinase"/>
    <property type="match status" value="1"/>
</dbReference>
<dbReference type="PANTHER" id="PTHR27001:SF931">
    <property type="entry name" value="OS11G0664100 PROTEIN"/>
    <property type="match status" value="1"/>
</dbReference>
<dbReference type="Gene3D" id="1.10.510.10">
    <property type="entry name" value="Transferase(Phosphotransferase) domain 1"/>
    <property type="match status" value="1"/>
</dbReference>
<dbReference type="SUPFAM" id="SSF56112">
    <property type="entry name" value="Protein kinase-like (PK-like)"/>
    <property type="match status" value="1"/>
</dbReference>
<dbReference type="PhylomeDB" id="E9G0S5"/>
<evidence type="ECO:0000259" key="3">
    <source>
        <dbReference type="PROSITE" id="PS50011"/>
    </source>
</evidence>
<dbReference type="PROSITE" id="PS50011">
    <property type="entry name" value="PROTEIN_KINASE_DOM"/>
    <property type="match status" value="1"/>
</dbReference>
<gene>
    <name evidence="4" type="ORF">DAPPUDRAFT_207748</name>
</gene>
<dbReference type="EMBL" id="GL732528">
    <property type="protein sequence ID" value="EFX86957.1"/>
    <property type="molecule type" value="Genomic_DNA"/>
</dbReference>
<dbReference type="eggNOG" id="KOG1187">
    <property type="taxonomic scope" value="Eukaryota"/>
</dbReference>